<reference evidence="11" key="4">
    <citation type="journal article" date="2015" name="G3 (Bethesda)">
        <title>Genome sequences of three phytopathogenic species of the Magnaporthaceae family of fungi.</title>
        <authorList>
            <person name="Okagaki L.H."/>
            <person name="Nunes C.C."/>
            <person name="Sailsbery J."/>
            <person name="Clay B."/>
            <person name="Brown D."/>
            <person name="John T."/>
            <person name="Oh Y."/>
            <person name="Young N."/>
            <person name="Fitzgerald M."/>
            <person name="Haas B.J."/>
            <person name="Zeng Q."/>
            <person name="Young S."/>
            <person name="Adiconis X."/>
            <person name="Fan L."/>
            <person name="Levin J.Z."/>
            <person name="Mitchell T.K."/>
            <person name="Okubara P.A."/>
            <person name="Farman M.L."/>
            <person name="Kohn L.M."/>
            <person name="Birren B."/>
            <person name="Ma L.-J."/>
            <person name="Dean R.A."/>
        </authorList>
    </citation>
    <scope>NUCLEOTIDE SEQUENCE</scope>
    <source>
        <strain evidence="11">ATCC 64411 / 73-15</strain>
    </source>
</reference>
<dbReference type="OrthoDB" id="3192019at2759"/>
<reference evidence="10" key="1">
    <citation type="submission" date="2010-05" db="EMBL/GenBank/DDBJ databases">
        <title>The Genome Sequence of Magnaporthe poae strain ATCC 64411.</title>
        <authorList>
            <consortium name="The Broad Institute Genome Sequencing Platform"/>
            <consortium name="Broad Institute Genome Sequencing Center for Infectious Disease"/>
            <person name="Ma L.-J."/>
            <person name="Dead R."/>
            <person name="Young S."/>
            <person name="Zeng Q."/>
            <person name="Koehrsen M."/>
            <person name="Alvarado L."/>
            <person name="Berlin A."/>
            <person name="Chapman S.B."/>
            <person name="Chen Z."/>
            <person name="Freedman E."/>
            <person name="Gellesch M."/>
            <person name="Goldberg J."/>
            <person name="Griggs A."/>
            <person name="Gujja S."/>
            <person name="Heilman E.R."/>
            <person name="Heiman D."/>
            <person name="Hepburn T."/>
            <person name="Howarth C."/>
            <person name="Jen D."/>
            <person name="Larson L."/>
            <person name="Mehta T."/>
            <person name="Neiman D."/>
            <person name="Pearson M."/>
            <person name="Roberts A."/>
            <person name="Saif S."/>
            <person name="Shea T."/>
            <person name="Shenoy N."/>
            <person name="Sisk P."/>
            <person name="Stolte C."/>
            <person name="Sykes S."/>
            <person name="Walk T."/>
            <person name="White J."/>
            <person name="Yandava C."/>
            <person name="Haas B."/>
            <person name="Nusbaum C."/>
            <person name="Birren B."/>
        </authorList>
    </citation>
    <scope>NUCLEOTIDE SEQUENCE</scope>
    <source>
        <strain evidence="10">ATCC 64411</strain>
    </source>
</reference>
<dbReference type="EMBL" id="ADBL01001905">
    <property type="status" value="NOT_ANNOTATED_CDS"/>
    <property type="molecule type" value="Genomic_DNA"/>
</dbReference>
<dbReference type="EnsemblFungi" id="MAPG_07866T0">
    <property type="protein sequence ID" value="MAPG_07866T0"/>
    <property type="gene ID" value="MAPG_07866"/>
</dbReference>
<evidence type="ECO:0000256" key="6">
    <source>
        <dbReference type="ARBA" id="ARBA00031630"/>
    </source>
</evidence>
<dbReference type="AlphaFoldDB" id="A0A0C4E5U1"/>
<evidence type="ECO:0000256" key="5">
    <source>
        <dbReference type="ARBA" id="ARBA00030073"/>
    </source>
</evidence>
<dbReference type="InterPro" id="IPR002734">
    <property type="entry name" value="RibDG_C"/>
</dbReference>
<dbReference type="GO" id="GO:0008703">
    <property type="term" value="F:5-amino-6-(5-phosphoribosylamino)uracil reductase activity"/>
    <property type="evidence" value="ECO:0007669"/>
    <property type="project" value="InterPro"/>
</dbReference>
<keyword evidence="12" id="KW-1185">Reference proteome</keyword>
<feature type="domain" description="Bacterial bifunctional deaminase-reductase C-terminal" evidence="9">
    <location>
        <begin position="3"/>
        <end position="77"/>
    </location>
</feature>
<evidence type="ECO:0000256" key="3">
    <source>
        <dbReference type="ARBA" id="ARBA00012851"/>
    </source>
</evidence>
<reference evidence="12" key="2">
    <citation type="submission" date="2010-05" db="EMBL/GenBank/DDBJ databases">
        <title>The genome sequence of Magnaporthe poae strain ATCC 64411.</title>
        <authorList>
            <person name="Ma L.-J."/>
            <person name="Dead R."/>
            <person name="Young S."/>
            <person name="Zeng Q."/>
            <person name="Koehrsen M."/>
            <person name="Alvarado L."/>
            <person name="Berlin A."/>
            <person name="Chapman S.B."/>
            <person name="Chen Z."/>
            <person name="Freedman E."/>
            <person name="Gellesch M."/>
            <person name="Goldberg J."/>
            <person name="Griggs A."/>
            <person name="Gujja S."/>
            <person name="Heilman E.R."/>
            <person name="Heiman D."/>
            <person name="Hepburn T."/>
            <person name="Howarth C."/>
            <person name="Jen D."/>
            <person name="Larson L."/>
            <person name="Mehta T."/>
            <person name="Neiman D."/>
            <person name="Pearson M."/>
            <person name="Roberts A."/>
            <person name="Saif S."/>
            <person name="Shea T."/>
            <person name="Shenoy N."/>
            <person name="Sisk P."/>
            <person name="Stolte C."/>
            <person name="Sykes S."/>
            <person name="Walk T."/>
            <person name="White J."/>
            <person name="Yandava C."/>
            <person name="Haas B."/>
            <person name="Nusbaum C."/>
            <person name="Birren B."/>
        </authorList>
    </citation>
    <scope>NUCLEOTIDE SEQUENCE [LARGE SCALE GENOMIC DNA]</scope>
    <source>
        <strain evidence="12">ATCC 64411 / 73-15</strain>
    </source>
</reference>
<evidence type="ECO:0000256" key="2">
    <source>
        <dbReference type="ARBA" id="ARBA00009723"/>
    </source>
</evidence>
<evidence type="ECO:0000313" key="11">
    <source>
        <dbReference type="EnsemblFungi" id="MAPG_07866T0"/>
    </source>
</evidence>
<dbReference type="Gene3D" id="3.40.430.10">
    <property type="entry name" value="Dihydrofolate Reductase, subunit A"/>
    <property type="match status" value="1"/>
</dbReference>
<dbReference type="Pfam" id="PF01872">
    <property type="entry name" value="RibD_C"/>
    <property type="match status" value="1"/>
</dbReference>
<dbReference type="VEuPathDB" id="FungiDB:MAPG_07866"/>
<comment type="function">
    <text evidence="1">Catalyzes an early step in riboflavin biosynthesis, the NADPH-dependent reduction of the ribose side chain of 2,5-diamino-6-ribosylamino-4(3H)-pyrimidinone 5'-phosphate, yielding 2,5-diamino-6-ribitylamino-4(3H)-pyrimidinone 5'-phosphate.</text>
</comment>
<evidence type="ECO:0000256" key="7">
    <source>
        <dbReference type="ARBA" id="ARBA00047550"/>
    </source>
</evidence>
<evidence type="ECO:0000259" key="9">
    <source>
        <dbReference type="Pfam" id="PF01872"/>
    </source>
</evidence>
<comment type="catalytic activity">
    <reaction evidence="7">
        <text>2,5-diamino-6-(1-D-ribitylamino)pyrimidin-4(3H)-one 5'-phosphate + NAD(+) = 2,5-diamino-6-(1-D-ribosylamino)pyrimidin-4(3H)-one 5'-phosphate + NADH + H(+)</text>
        <dbReference type="Rhea" id="RHEA:27274"/>
        <dbReference type="ChEBI" id="CHEBI:15378"/>
        <dbReference type="ChEBI" id="CHEBI:57540"/>
        <dbReference type="ChEBI" id="CHEBI:57945"/>
        <dbReference type="ChEBI" id="CHEBI:58890"/>
        <dbReference type="ChEBI" id="CHEBI:59545"/>
        <dbReference type="EC" id="1.1.1.302"/>
    </reaction>
</comment>
<evidence type="ECO:0000256" key="8">
    <source>
        <dbReference type="ARBA" id="ARBA00049020"/>
    </source>
</evidence>
<protein>
    <recommendedName>
        <fullName evidence="4">2,5-diamino-6-ribosylamino-4(3H)-pyrimidinone 5'-phosphate reductase</fullName>
        <ecNumber evidence="3">1.1.1.302</ecNumber>
    </recommendedName>
    <alternativeName>
        <fullName evidence="6">2,5-diamino-6-(5-phospho-D-ribosylamino)pyrimidin-4(3H)-one reductase</fullName>
    </alternativeName>
    <alternativeName>
        <fullName evidence="5">2,5-diamino-6-ribitylamino-4(3H)-pyrimidinone 5'-phosphate synthase</fullName>
    </alternativeName>
</protein>
<accession>A0A0C4E5U1</accession>
<dbReference type="EMBL" id="ADBL01001904">
    <property type="status" value="NOT_ANNOTATED_CDS"/>
    <property type="molecule type" value="Genomic_DNA"/>
</dbReference>
<evidence type="ECO:0000313" key="10">
    <source>
        <dbReference type="EMBL" id="KLU88885.1"/>
    </source>
</evidence>
<evidence type="ECO:0000256" key="4">
    <source>
        <dbReference type="ARBA" id="ARBA00015035"/>
    </source>
</evidence>
<comment type="catalytic activity">
    <reaction evidence="8">
        <text>2,5-diamino-6-(1-D-ribitylamino)pyrimidin-4(3H)-one 5'-phosphate + NADP(+) = 2,5-diamino-6-(1-D-ribosylamino)pyrimidin-4(3H)-one 5'-phosphate + NADPH + H(+)</text>
        <dbReference type="Rhea" id="RHEA:27278"/>
        <dbReference type="ChEBI" id="CHEBI:15378"/>
        <dbReference type="ChEBI" id="CHEBI:57783"/>
        <dbReference type="ChEBI" id="CHEBI:58349"/>
        <dbReference type="ChEBI" id="CHEBI:58890"/>
        <dbReference type="ChEBI" id="CHEBI:59545"/>
        <dbReference type="EC" id="1.1.1.302"/>
    </reaction>
</comment>
<dbReference type="InterPro" id="IPR024072">
    <property type="entry name" value="DHFR-like_dom_sf"/>
</dbReference>
<dbReference type="EMBL" id="GL876972">
    <property type="protein sequence ID" value="KLU88885.1"/>
    <property type="molecule type" value="Genomic_DNA"/>
</dbReference>
<dbReference type="Proteomes" id="UP000011715">
    <property type="component" value="Unassembled WGS sequence"/>
</dbReference>
<dbReference type="STRING" id="644358.A0A0C4E5U1"/>
<dbReference type="eggNOG" id="ENOG502SBB8">
    <property type="taxonomic scope" value="Eukaryota"/>
</dbReference>
<reference evidence="11" key="5">
    <citation type="submission" date="2015-06" db="UniProtKB">
        <authorList>
            <consortium name="EnsemblFungi"/>
        </authorList>
    </citation>
    <scope>IDENTIFICATION</scope>
    <source>
        <strain evidence="11">ATCC 64411</strain>
    </source>
</reference>
<organism evidence="11 12">
    <name type="scientific">Magnaporthiopsis poae (strain ATCC 64411 / 73-15)</name>
    <name type="common">Kentucky bluegrass fungus</name>
    <name type="synonym">Magnaporthe poae</name>
    <dbReference type="NCBI Taxonomy" id="644358"/>
    <lineage>
        <taxon>Eukaryota</taxon>
        <taxon>Fungi</taxon>
        <taxon>Dikarya</taxon>
        <taxon>Ascomycota</taxon>
        <taxon>Pezizomycotina</taxon>
        <taxon>Sordariomycetes</taxon>
        <taxon>Sordariomycetidae</taxon>
        <taxon>Magnaporthales</taxon>
        <taxon>Magnaporthaceae</taxon>
        <taxon>Magnaporthiopsis</taxon>
    </lineage>
</organism>
<evidence type="ECO:0000313" key="12">
    <source>
        <dbReference type="Proteomes" id="UP000011715"/>
    </source>
</evidence>
<gene>
    <name evidence="10" type="ORF">MAPG_07866</name>
</gene>
<comment type="similarity">
    <text evidence="2">Belongs to the HTP reductase family.</text>
</comment>
<dbReference type="GO" id="GO:0009231">
    <property type="term" value="P:riboflavin biosynthetic process"/>
    <property type="evidence" value="ECO:0007669"/>
    <property type="project" value="InterPro"/>
</dbReference>
<reference evidence="10" key="3">
    <citation type="submission" date="2011-03" db="EMBL/GenBank/DDBJ databases">
        <title>Annotation of Magnaporthe poae ATCC 64411.</title>
        <authorList>
            <person name="Ma L.-J."/>
            <person name="Dead R."/>
            <person name="Young S.K."/>
            <person name="Zeng Q."/>
            <person name="Gargeya S."/>
            <person name="Fitzgerald M."/>
            <person name="Haas B."/>
            <person name="Abouelleil A."/>
            <person name="Alvarado L."/>
            <person name="Arachchi H.M."/>
            <person name="Berlin A."/>
            <person name="Brown A."/>
            <person name="Chapman S.B."/>
            <person name="Chen Z."/>
            <person name="Dunbar C."/>
            <person name="Freedman E."/>
            <person name="Gearin G."/>
            <person name="Gellesch M."/>
            <person name="Goldberg J."/>
            <person name="Griggs A."/>
            <person name="Gujja S."/>
            <person name="Heiman D."/>
            <person name="Howarth C."/>
            <person name="Larson L."/>
            <person name="Lui A."/>
            <person name="MacDonald P.J.P."/>
            <person name="Mehta T."/>
            <person name="Montmayeur A."/>
            <person name="Murphy C."/>
            <person name="Neiman D."/>
            <person name="Pearson M."/>
            <person name="Priest M."/>
            <person name="Roberts A."/>
            <person name="Saif S."/>
            <person name="Shea T."/>
            <person name="Shenoy N."/>
            <person name="Sisk P."/>
            <person name="Stolte C."/>
            <person name="Sykes S."/>
            <person name="Yandava C."/>
            <person name="Wortman J."/>
            <person name="Nusbaum C."/>
            <person name="Birren B."/>
        </authorList>
    </citation>
    <scope>NUCLEOTIDE SEQUENCE</scope>
    <source>
        <strain evidence="10">ATCC 64411</strain>
    </source>
</reference>
<dbReference type="SUPFAM" id="SSF53597">
    <property type="entry name" value="Dihydrofolate reductase-like"/>
    <property type="match status" value="1"/>
</dbReference>
<dbReference type="EC" id="1.1.1.302" evidence="3"/>
<sequence length="167" mass="17865">MGKLRYNVAASLDGFIARPDGSYDWIPADDSINFDALYAEFDAFIMGRKTYETMLAQGDQNPLRNRPSDRVAVVTSTGLAAGASSAWGVTVLAGTAEAVAWVTEARRRFGRDVWLMIGGGKGGGTEGPTSRRLRLTGSEILASGIAICKYEVIYESSGGDCQTTLLE</sequence>
<proteinExistence type="inferred from homology"/>
<evidence type="ECO:0000256" key="1">
    <source>
        <dbReference type="ARBA" id="ARBA00003555"/>
    </source>
</evidence>
<name>A0A0C4E5U1_MAGP6</name>